<keyword evidence="3" id="KW-1185">Reference proteome</keyword>
<feature type="chain" id="PRO_5023049803" evidence="1">
    <location>
        <begin position="24"/>
        <end position="189"/>
    </location>
</feature>
<proteinExistence type="predicted"/>
<dbReference type="AlphaFoldDB" id="A0A5E4S2D6"/>
<reference evidence="2 3" key="1">
    <citation type="submission" date="2019-08" db="EMBL/GenBank/DDBJ databases">
        <authorList>
            <person name="Peeters C."/>
        </authorList>
    </citation>
    <scope>NUCLEOTIDE SEQUENCE [LARGE SCALE GENOMIC DNA]</scope>
    <source>
        <strain evidence="2 3">LMG 31114</strain>
    </source>
</reference>
<evidence type="ECO:0000256" key="1">
    <source>
        <dbReference type="SAM" id="SignalP"/>
    </source>
</evidence>
<sequence length="189" mass="20713">MVFSRVACMLTAVALMAATNVFADPAADQVSRSNAATNLFMEFCIKSNGDYNQLRGIAAQHHLLLVSPEFAPRFLAGKAGRVWGATSSLGEFVIIGTEDNSCQIWARRADAETSIQHFNRIISGVARPGLVVRRYKDDPLETKDGTYRMIVYMMRREDQEVGMLASIIASQSSTAAVQVRLKLAPAADR</sequence>
<evidence type="ECO:0000313" key="2">
    <source>
        <dbReference type="EMBL" id="VVD69321.1"/>
    </source>
</evidence>
<organism evidence="2 3">
    <name type="scientific">Pandoraea pneumonica</name>
    <dbReference type="NCBI Taxonomy" id="2508299"/>
    <lineage>
        <taxon>Bacteria</taxon>
        <taxon>Pseudomonadati</taxon>
        <taxon>Pseudomonadota</taxon>
        <taxon>Betaproteobacteria</taxon>
        <taxon>Burkholderiales</taxon>
        <taxon>Burkholderiaceae</taxon>
        <taxon>Pandoraea</taxon>
    </lineage>
</organism>
<gene>
    <name evidence="2" type="ORF">PPN31114_00523</name>
</gene>
<name>A0A5E4S2D6_9BURK</name>
<dbReference type="EMBL" id="CABPSK010000001">
    <property type="protein sequence ID" value="VVD69321.1"/>
    <property type="molecule type" value="Genomic_DNA"/>
</dbReference>
<accession>A0A5E4S2D6</accession>
<dbReference type="Proteomes" id="UP000366945">
    <property type="component" value="Unassembled WGS sequence"/>
</dbReference>
<protein>
    <submittedName>
        <fullName evidence="2">Uncharacterized protein</fullName>
    </submittedName>
</protein>
<feature type="signal peptide" evidence="1">
    <location>
        <begin position="1"/>
        <end position="23"/>
    </location>
</feature>
<dbReference type="NCBIfam" id="NF047650">
    <property type="entry name" value="lipo_NMCC_0638"/>
    <property type="match status" value="1"/>
</dbReference>
<evidence type="ECO:0000313" key="3">
    <source>
        <dbReference type="Proteomes" id="UP000366945"/>
    </source>
</evidence>
<keyword evidence="1" id="KW-0732">Signal</keyword>